<feature type="signal peptide" evidence="2">
    <location>
        <begin position="1"/>
        <end position="26"/>
    </location>
</feature>
<evidence type="ECO:0000256" key="2">
    <source>
        <dbReference type="SAM" id="SignalP"/>
    </source>
</evidence>
<keyword evidence="2" id="KW-0732">Signal</keyword>
<keyword evidence="1 4" id="KW-0378">Hydrolase</keyword>
<dbReference type="Gene3D" id="2.60.40.3500">
    <property type="match status" value="1"/>
</dbReference>
<evidence type="ECO:0000313" key="4">
    <source>
        <dbReference type="EMBL" id="EAX46882.1"/>
    </source>
</evidence>
<reference evidence="4 5" key="1">
    <citation type="submission" date="2007-01" db="EMBL/GenBank/DDBJ databases">
        <title>Annotation of the draft genome assembly of Thermosinus carboxydivorans Nor1.</title>
        <authorList>
            <consortium name="US DOE Joint Genome Institute (JGI-ORNL)"/>
            <person name="Larimer F."/>
            <person name="Land M."/>
            <person name="Hauser L."/>
        </authorList>
    </citation>
    <scope>NUCLEOTIDE SEQUENCE [LARGE SCALE GENOMIC DNA]</scope>
    <source>
        <strain evidence="4 5">Nor1</strain>
    </source>
</reference>
<name>A1HST8_9FIRM</name>
<keyword evidence="5" id="KW-1185">Reference proteome</keyword>
<dbReference type="GO" id="GO:0030288">
    <property type="term" value="C:outer membrane-bounded periplasmic space"/>
    <property type="evidence" value="ECO:0007669"/>
    <property type="project" value="TreeGrafter"/>
</dbReference>
<comment type="caution">
    <text evidence="4">The sequence shown here is derived from an EMBL/GenBank/DDBJ whole genome shotgun (WGS) entry which is preliminary data.</text>
</comment>
<sequence length="388" mass="42004">MEVISLRRTILAVFLCLLLLMPAAFAGPNPVTVTPEPKPAAQIPVVRPEPAAGKQELPLKQEITNIRWATHEDALTGQSKLRLVLDVSGPVRVEAEAEAAPTPRLVVNIKGAIPGKVKDELSFGGKIADRVELVATGLDSSRLIVDVPLMLEDNDYRVFTLPSDPKFNRPFRVVVDVNKKVPPVDYKFSPGLKNKVIAIDPGHGGSDPGAIGLGKTQEKVITLAVAKQVQALLEKAGAKVLMTRQDDRDVFGPNATAVEELKARTSIANNKKADVFVSIHINSFTNSAAGGTATYYYQKTPYDMLLAQNLQSALLEAGGLQDRGANPANFYVIKRTIMPAALVELAFISNPEEEKLLNTPQFQQKMAQGIVQGLNRFFTQAAKLGGER</sequence>
<dbReference type="CDD" id="cd02696">
    <property type="entry name" value="MurNAc-LAA"/>
    <property type="match status" value="1"/>
</dbReference>
<feature type="domain" description="MurNAc-LAA" evidence="3">
    <location>
        <begin position="265"/>
        <end position="375"/>
    </location>
</feature>
<reference evidence="4 5" key="2">
    <citation type="submission" date="2007-01" db="EMBL/GenBank/DDBJ databases">
        <title>Sequencing of the draft genome and assembly of Thermosinus carboxydivorans Nor1.</title>
        <authorList>
            <consortium name="US DOE Joint Genome Institute (JGI-PGF)"/>
            <person name="Copeland A."/>
            <person name="Lucas S."/>
            <person name="Lapidus A."/>
            <person name="Barry K."/>
            <person name="Glavina del Rio T."/>
            <person name="Dalin E."/>
            <person name="Tice H."/>
            <person name="Bruce D."/>
            <person name="Pitluck S."/>
            <person name="Richardson P."/>
        </authorList>
    </citation>
    <scope>NUCLEOTIDE SEQUENCE [LARGE SCALE GENOMIC DNA]</scope>
    <source>
        <strain evidence="4 5">Nor1</strain>
    </source>
</reference>
<dbReference type="PANTHER" id="PTHR30404:SF0">
    <property type="entry name" value="N-ACETYLMURAMOYL-L-ALANINE AMIDASE AMIC"/>
    <property type="match status" value="1"/>
</dbReference>
<dbReference type="PANTHER" id="PTHR30404">
    <property type="entry name" value="N-ACETYLMURAMOYL-L-ALANINE AMIDASE"/>
    <property type="match status" value="1"/>
</dbReference>
<evidence type="ECO:0000256" key="1">
    <source>
        <dbReference type="ARBA" id="ARBA00022801"/>
    </source>
</evidence>
<dbReference type="GO" id="GO:0008745">
    <property type="term" value="F:N-acetylmuramoyl-L-alanine amidase activity"/>
    <property type="evidence" value="ECO:0007669"/>
    <property type="project" value="UniProtKB-EC"/>
</dbReference>
<proteinExistence type="predicted"/>
<organism evidence="4 5">
    <name type="scientific">Thermosinus carboxydivorans Nor1</name>
    <dbReference type="NCBI Taxonomy" id="401526"/>
    <lineage>
        <taxon>Bacteria</taxon>
        <taxon>Bacillati</taxon>
        <taxon>Bacillota</taxon>
        <taxon>Negativicutes</taxon>
        <taxon>Selenomonadales</taxon>
        <taxon>Sporomusaceae</taxon>
        <taxon>Thermosinus</taxon>
    </lineage>
</organism>
<dbReference type="InterPro" id="IPR050695">
    <property type="entry name" value="N-acetylmuramoyl_amidase_3"/>
</dbReference>
<evidence type="ECO:0000313" key="5">
    <source>
        <dbReference type="Proteomes" id="UP000005139"/>
    </source>
</evidence>
<dbReference type="InterPro" id="IPR002508">
    <property type="entry name" value="MurNAc-LAA_cat"/>
</dbReference>
<dbReference type="GO" id="GO:0009253">
    <property type="term" value="P:peptidoglycan catabolic process"/>
    <property type="evidence" value="ECO:0007669"/>
    <property type="project" value="InterPro"/>
</dbReference>
<dbReference type="AlphaFoldDB" id="A1HST8"/>
<dbReference type="Pfam" id="PF01520">
    <property type="entry name" value="Amidase_3"/>
    <property type="match status" value="1"/>
</dbReference>
<accession>A1HST8</accession>
<dbReference type="eggNOG" id="COG0860">
    <property type="taxonomic scope" value="Bacteria"/>
</dbReference>
<dbReference type="SUPFAM" id="SSF53187">
    <property type="entry name" value="Zn-dependent exopeptidases"/>
    <property type="match status" value="1"/>
</dbReference>
<feature type="chain" id="PRO_5002634973" evidence="2">
    <location>
        <begin position="27"/>
        <end position="388"/>
    </location>
</feature>
<protein>
    <submittedName>
        <fullName evidence="4">Transcriptional regulator, Fis family</fullName>
        <ecNumber evidence="4">3.5.1.28</ecNumber>
    </submittedName>
</protein>
<gene>
    <name evidence="4" type="ORF">TcarDRAFT_0373</name>
</gene>
<dbReference type="EC" id="3.5.1.28" evidence="4"/>
<dbReference type="SMART" id="SM00646">
    <property type="entry name" value="Ami_3"/>
    <property type="match status" value="1"/>
</dbReference>
<dbReference type="Gene3D" id="3.40.630.40">
    <property type="entry name" value="Zn-dependent exopeptidases"/>
    <property type="match status" value="1"/>
</dbReference>
<dbReference type="EMBL" id="AAWL01000019">
    <property type="protein sequence ID" value="EAX46882.1"/>
    <property type="molecule type" value="Genomic_DNA"/>
</dbReference>
<dbReference type="Proteomes" id="UP000005139">
    <property type="component" value="Unassembled WGS sequence"/>
</dbReference>
<evidence type="ECO:0000259" key="3">
    <source>
        <dbReference type="SMART" id="SM00646"/>
    </source>
</evidence>